<feature type="compositionally biased region" description="Low complexity" evidence="1">
    <location>
        <begin position="65"/>
        <end position="83"/>
    </location>
</feature>
<feature type="region of interest" description="Disordered" evidence="1">
    <location>
        <begin position="165"/>
        <end position="197"/>
    </location>
</feature>
<dbReference type="AlphaFoldDB" id="A0AAD6SR38"/>
<organism evidence="2 3">
    <name type="scientific">Mycena alexandri</name>
    <dbReference type="NCBI Taxonomy" id="1745969"/>
    <lineage>
        <taxon>Eukaryota</taxon>
        <taxon>Fungi</taxon>
        <taxon>Dikarya</taxon>
        <taxon>Basidiomycota</taxon>
        <taxon>Agaricomycotina</taxon>
        <taxon>Agaricomycetes</taxon>
        <taxon>Agaricomycetidae</taxon>
        <taxon>Agaricales</taxon>
        <taxon>Marasmiineae</taxon>
        <taxon>Mycenaceae</taxon>
        <taxon>Mycena</taxon>
    </lineage>
</organism>
<dbReference type="SUPFAM" id="SSF57850">
    <property type="entry name" value="RING/U-box"/>
    <property type="match status" value="1"/>
</dbReference>
<dbReference type="InterPro" id="IPR013083">
    <property type="entry name" value="Znf_RING/FYVE/PHD"/>
</dbReference>
<evidence type="ECO:0000313" key="3">
    <source>
        <dbReference type="Proteomes" id="UP001218188"/>
    </source>
</evidence>
<gene>
    <name evidence="2" type="ORF">C8F04DRAFT_1107135</name>
</gene>
<dbReference type="Proteomes" id="UP001218188">
    <property type="component" value="Unassembled WGS sequence"/>
</dbReference>
<reference evidence="2" key="1">
    <citation type="submission" date="2023-03" db="EMBL/GenBank/DDBJ databases">
        <title>Massive genome expansion in bonnet fungi (Mycena s.s.) driven by repeated elements and novel gene families across ecological guilds.</title>
        <authorList>
            <consortium name="Lawrence Berkeley National Laboratory"/>
            <person name="Harder C.B."/>
            <person name="Miyauchi S."/>
            <person name="Viragh M."/>
            <person name="Kuo A."/>
            <person name="Thoen E."/>
            <person name="Andreopoulos B."/>
            <person name="Lu D."/>
            <person name="Skrede I."/>
            <person name="Drula E."/>
            <person name="Henrissat B."/>
            <person name="Morin E."/>
            <person name="Kohler A."/>
            <person name="Barry K."/>
            <person name="LaButti K."/>
            <person name="Morin E."/>
            <person name="Salamov A."/>
            <person name="Lipzen A."/>
            <person name="Mereny Z."/>
            <person name="Hegedus B."/>
            <person name="Baldrian P."/>
            <person name="Stursova M."/>
            <person name="Weitz H."/>
            <person name="Taylor A."/>
            <person name="Grigoriev I.V."/>
            <person name="Nagy L.G."/>
            <person name="Martin F."/>
            <person name="Kauserud H."/>
        </authorList>
    </citation>
    <scope>NUCLEOTIDE SEQUENCE</scope>
    <source>
        <strain evidence="2">CBHHK200</strain>
    </source>
</reference>
<evidence type="ECO:0000256" key="1">
    <source>
        <dbReference type="SAM" id="MobiDB-lite"/>
    </source>
</evidence>
<keyword evidence="3" id="KW-1185">Reference proteome</keyword>
<dbReference type="Gene3D" id="3.30.40.10">
    <property type="entry name" value="Zinc/RING finger domain, C3HC4 (zinc finger)"/>
    <property type="match status" value="1"/>
</dbReference>
<evidence type="ECO:0000313" key="2">
    <source>
        <dbReference type="EMBL" id="KAJ7032521.1"/>
    </source>
</evidence>
<protein>
    <recommendedName>
        <fullName evidence="4">RING-type domain-containing protein</fullName>
    </recommendedName>
</protein>
<feature type="compositionally biased region" description="Low complexity" evidence="1">
    <location>
        <begin position="169"/>
        <end position="188"/>
    </location>
</feature>
<evidence type="ECO:0008006" key="4">
    <source>
        <dbReference type="Google" id="ProtNLM"/>
    </source>
</evidence>
<comment type="caution">
    <text evidence="2">The sequence shown here is derived from an EMBL/GenBank/DDBJ whole genome shotgun (WGS) entry which is preliminary data.</text>
</comment>
<accession>A0AAD6SR38</accession>
<feature type="region of interest" description="Disordered" evidence="1">
    <location>
        <begin position="65"/>
        <end position="95"/>
    </location>
</feature>
<name>A0AAD6SR38_9AGAR</name>
<dbReference type="EMBL" id="JARJCM010000072">
    <property type="protein sequence ID" value="KAJ7032521.1"/>
    <property type="molecule type" value="Genomic_DNA"/>
</dbReference>
<proteinExistence type="predicted"/>
<sequence length="262" mass="28111">MRLGHVFCRECIRRTVDTIKPCRVQHSCPTCRAAYNVVTIDPALIPPYLRPHVLPPLRPVFFDTSPSSSPASAESSQSATSLPPTTPDIPSPSIADLGRVTAEADALRSSCATWRRRAEVHAAANAGLLGFARTAKEAALRMRAERDAARSQCLLLKRKLSEIMTENNSQSQSQSYGSQSSGSGSESDLSFEEGGRAGAPARRGLPVFLLQQKATGHSPYDSPSRLGPPIKRRKVSQYNVPNAVLATGSNAVLPSGHQTACH</sequence>